<keyword evidence="3" id="KW-1185">Reference proteome</keyword>
<dbReference type="STRING" id="762845.BCR26_09840"/>
<feature type="domain" description="CYTH" evidence="1">
    <location>
        <begin position="4"/>
        <end position="193"/>
    </location>
</feature>
<dbReference type="RefSeq" id="WP_069697647.1">
    <property type="nucleotide sequence ID" value="NZ_JAGGMA010000017.1"/>
</dbReference>
<dbReference type="OrthoDB" id="384378at2"/>
<dbReference type="InterPro" id="IPR009195">
    <property type="entry name" value="Uncharacterised_YjbK"/>
</dbReference>
<dbReference type="PROSITE" id="PS51707">
    <property type="entry name" value="CYTH"/>
    <property type="match status" value="1"/>
</dbReference>
<dbReference type="Pfam" id="PF01928">
    <property type="entry name" value="CYTH"/>
    <property type="match status" value="1"/>
</dbReference>
<dbReference type="AlphaFoldDB" id="A0A1E5KZL8"/>
<dbReference type="CDD" id="cd07762">
    <property type="entry name" value="CYTH-like_Pase_1"/>
    <property type="match status" value="1"/>
</dbReference>
<evidence type="ECO:0000259" key="1">
    <source>
        <dbReference type="PROSITE" id="PS51707"/>
    </source>
</evidence>
<evidence type="ECO:0000313" key="2">
    <source>
        <dbReference type="EMBL" id="OEH83352.1"/>
    </source>
</evidence>
<proteinExistence type="predicted"/>
<accession>A0A1E5KZL8</accession>
<dbReference type="EMBL" id="MIEK01000008">
    <property type="protein sequence ID" value="OEH83352.1"/>
    <property type="molecule type" value="Genomic_DNA"/>
</dbReference>
<dbReference type="Gene3D" id="2.40.320.10">
    <property type="entry name" value="Hypothetical Protein Pfu-838710-001"/>
    <property type="match status" value="1"/>
</dbReference>
<evidence type="ECO:0000313" key="3">
    <source>
        <dbReference type="Proteomes" id="UP000095256"/>
    </source>
</evidence>
<reference evidence="2 3" key="1">
    <citation type="submission" date="2016-09" db="EMBL/GenBank/DDBJ databases">
        <authorList>
            <person name="Capua I."/>
            <person name="De Benedictis P."/>
            <person name="Joannis T."/>
            <person name="Lombin L.H."/>
            <person name="Cattoli G."/>
        </authorList>
    </citation>
    <scope>NUCLEOTIDE SEQUENCE [LARGE SCALE GENOMIC DNA]</scope>
    <source>
        <strain evidence="2 3">LMG 25899</strain>
    </source>
</reference>
<comment type="caution">
    <text evidence="2">The sequence shown here is derived from an EMBL/GenBank/DDBJ whole genome shotgun (WGS) entry which is preliminary data.</text>
</comment>
<dbReference type="InterPro" id="IPR023577">
    <property type="entry name" value="CYTH_domain"/>
</dbReference>
<dbReference type="SUPFAM" id="SSF55154">
    <property type="entry name" value="CYTH-like phosphatases"/>
    <property type="match status" value="1"/>
</dbReference>
<dbReference type="SMART" id="SM01118">
    <property type="entry name" value="CYTH"/>
    <property type="match status" value="1"/>
</dbReference>
<dbReference type="Proteomes" id="UP000095256">
    <property type="component" value="Unassembled WGS sequence"/>
</dbReference>
<protein>
    <submittedName>
        <fullName evidence="2">Adenylate cyclase</fullName>
    </submittedName>
</protein>
<dbReference type="PIRSF" id="PIRSF012526">
    <property type="entry name" value="CYTH_UCP012526"/>
    <property type="match status" value="1"/>
</dbReference>
<organism evidence="2 3">
    <name type="scientific">Enterococcus rivorum</name>
    <dbReference type="NCBI Taxonomy" id="762845"/>
    <lineage>
        <taxon>Bacteria</taxon>
        <taxon>Bacillati</taxon>
        <taxon>Bacillota</taxon>
        <taxon>Bacilli</taxon>
        <taxon>Lactobacillales</taxon>
        <taxon>Enterococcaceae</taxon>
        <taxon>Enterococcus</taxon>
    </lineage>
</organism>
<gene>
    <name evidence="2" type="ORF">BCR26_09840</name>
</gene>
<dbReference type="InterPro" id="IPR033469">
    <property type="entry name" value="CYTH-like_dom_sf"/>
</dbReference>
<name>A0A1E5KZL8_9ENTE</name>
<sequence>MSENLEIEFKSLLTEKEFSHLLNHFEITEEDCFTQTNYYFDSKDLLLKQNQMGLRIRILPFSAELTLKIPANEGLLEISESLPPNIAIDLIELNQLPDHGIVYDKLISLGFSVSDLTTIGSLKTKRAEKKIPEGLLALDESWFGNQHDFEIELEVSNAIEGKKAFISLLKKLTIKEKVAPNKIQRMMIASSNKF</sequence>